<keyword evidence="3" id="KW-1185">Reference proteome</keyword>
<evidence type="ECO:0000259" key="1">
    <source>
        <dbReference type="Pfam" id="PF08874"/>
    </source>
</evidence>
<dbReference type="InterPro" id="IPR014973">
    <property type="entry name" value="DUF1835"/>
</dbReference>
<dbReference type="EMBL" id="JBHUIO010000021">
    <property type="protein sequence ID" value="MFD2172296.1"/>
    <property type="molecule type" value="Genomic_DNA"/>
</dbReference>
<reference evidence="3" key="1">
    <citation type="journal article" date="2019" name="Int. J. Syst. Evol. Microbiol.">
        <title>The Global Catalogue of Microorganisms (GCM) 10K type strain sequencing project: providing services to taxonomists for standard genome sequencing and annotation.</title>
        <authorList>
            <consortium name="The Broad Institute Genomics Platform"/>
            <consortium name="The Broad Institute Genome Sequencing Center for Infectious Disease"/>
            <person name="Wu L."/>
            <person name="Ma J."/>
        </authorList>
    </citation>
    <scope>NUCLEOTIDE SEQUENCE [LARGE SCALE GENOMIC DNA]</scope>
    <source>
        <strain evidence="3">CGMCC 1.13574</strain>
    </source>
</reference>
<comment type="caution">
    <text evidence="2">The sequence shown here is derived from an EMBL/GenBank/DDBJ whole genome shotgun (WGS) entry which is preliminary data.</text>
</comment>
<dbReference type="Proteomes" id="UP001597343">
    <property type="component" value="Unassembled WGS sequence"/>
</dbReference>
<evidence type="ECO:0000313" key="2">
    <source>
        <dbReference type="EMBL" id="MFD2172296.1"/>
    </source>
</evidence>
<dbReference type="Pfam" id="PF08874">
    <property type="entry name" value="DUF1835"/>
    <property type="match status" value="1"/>
</dbReference>
<evidence type="ECO:0000313" key="3">
    <source>
        <dbReference type="Proteomes" id="UP001597343"/>
    </source>
</evidence>
<protein>
    <submittedName>
        <fullName evidence="2">DUF1835 domain-containing protein</fullName>
    </submittedName>
</protein>
<proteinExistence type="predicted"/>
<gene>
    <name evidence="2" type="ORF">ACFSOY_20340</name>
</gene>
<sequence length="330" mass="38416">MLHIVNGDIVAEKLKQGVVPGDVLVWREIYSEGPVFLDPSDPAARSVRADYLEKAMGIPRKEYIEGCESQEQKLRRFKDYDEIVLWFEHDLFDQTMLCYLLYWFSKQKMGQTRLNLLCIGDFTGIERFRGLGQLSVEQMGTLSGTWHLVKRRELEVGRAYWEAFTSSDPRGLAKLLQEDSSALPFVRNAFRFHLSRFPSVQDGLGKVERTTLEFIAQGLNQPMELFWQVSDELHEFGMGDLQYWWILKQMASGTQPLIRFDGAEAAIPSYIDPSEDFRHRRILLTDTGRRVQDGKEDWVVVNMIDCWLGGVHLLEKERVWRWDEQEESIV</sequence>
<dbReference type="RefSeq" id="WP_386049685.1">
    <property type="nucleotide sequence ID" value="NZ_JBHUIO010000021.1"/>
</dbReference>
<feature type="domain" description="DUF1835" evidence="1">
    <location>
        <begin position="2"/>
        <end position="108"/>
    </location>
</feature>
<name>A0ABW5A3A0_9BACL</name>
<organism evidence="2 3">
    <name type="scientific">Tumebacillus lipolyticus</name>
    <dbReference type="NCBI Taxonomy" id="1280370"/>
    <lineage>
        <taxon>Bacteria</taxon>
        <taxon>Bacillati</taxon>
        <taxon>Bacillota</taxon>
        <taxon>Bacilli</taxon>
        <taxon>Bacillales</taxon>
        <taxon>Alicyclobacillaceae</taxon>
        <taxon>Tumebacillus</taxon>
    </lineage>
</organism>
<accession>A0ABW5A3A0</accession>